<dbReference type="PANTHER" id="PTHR45982">
    <property type="entry name" value="REGULATOR OF CHROMOSOME CONDENSATION"/>
    <property type="match status" value="1"/>
</dbReference>
<dbReference type="InterPro" id="IPR000408">
    <property type="entry name" value="Reg_chr_condens"/>
</dbReference>
<dbReference type="PROSITE" id="PS50012">
    <property type="entry name" value="RCC1_3"/>
    <property type="match status" value="2"/>
</dbReference>
<dbReference type="VEuPathDB" id="AmoebaDB:NfTy_008980"/>
<dbReference type="AlphaFoldDB" id="A0A6A5BI64"/>
<accession>A0A6A5BI64</accession>
<protein>
    <submittedName>
        <fullName evidence="3">Uncharacterized protein</fullName>
    </submittedName>
</protein>
<comment type="caution">
    <text evidence="3">The sequence shown here is derived from an EMBL/GenBank/DDBJ whole genome shotgun (WGS) entry which is preliminary data.</text>
</comment>
<keyword evidence="4" id="KW-1185">Reference proteome</keyword>
<reference evidence="3 4" key="1">
    <citation type="journal article" date="2019" name="Sci. Rep.">
        <title>Nanopore sequencing improves the draft genome of the human pathogenic amoeba Naegleria fowleri.</title>
        <authorList>
            <person name="Liechti N."/>
            <person name="Schurch N."/>
            <person name="Bruggmann R."/>
            <person name="Wittwer M."/>
        </authorList>
    </citation>
    <scope>NUCLEOTIDE SEQUENCE [LARGE SCALE GENOMIC DNA]</scope>
    <source>
        <strain evidence="3 4">ATCC 30894</strain>
    </source>
</reference>
<feature type="region of interest" description="Disordered" evidence="2">
    <location>
        <begin position="27"/>
        <end position="63"/>
    </location>
</feature>
<feature type="repeat" description="RCC1" evidence="1">
    <location>
        <begin position="253"/>
        <end position="302"/>
    </location>
</feature>
<dbReference type="InterPro" id="IPR009091">
    <property type="entry name" value="RCC1/BLIP-II"/>
</dbReference>
<dbReference type="OMA" id="DYSFFIT"/>
<gene>
    <name evidence="3" type="ORF">FDP41_007127</name>
</gene>
<dbReference type="GeneID" id="68114345"/>
<dbReference type="VEuPathDB" id="AmoebaDB:FDP41_007127"/>
<proteinExistence type="predicted"/>
<dbReference type="RefSeq" id="XP_044558453.1">
    <property type="nucleotide sequence ID" value="XM_044710838.1"/>
</dbReference>
<dbReference type="InterPro" id="IPR051553">
    <property type="entry name" value="Ran_GTPase-activating"/>
</dbReference>
<evidence type="ECO:0000313" key="4">
    <source>
        <dbReference type="Proteomes" id="UP000444721"/>
    </source>
</evidence>
<dbReference type="VEuPathDB" id="AmoebaDB:NF0076040"/>
<dbReference type="Proteomes" id="UP000444721">
    <property type="component" value="Unassembled WGS sequence"/>
</dbReference>
<feature type="compositionally biased region" description="Low complexity" evidence="2">
    <location>
        <begin position="30"/>
        <end position="63"/>
    </location>
</feature>
<dbReference type="EMBL" id="VFQX01000058">
    <property type="protein sequence ID" value="KAF0973740.1"/>
    <property type="molecule type" value="Genomic_DNA"/>
</dbReference>
<dbReference type="PANTHER" id="PTHR45982:SF1">
    <property type="entry name" value="REGULATOR OF CHROMOSOME CONDENSATION"/>
    <property type="match status" value="1"/>
</dbReference>
<dbReference type="SUPFAM" id="SSF50985">
    <property type="entry name" value="RCC1/BLIP-II"/>
    <property type="match status" value="2"/>
</dbReference>
<evidence type="ECO:0000256" key="1">
    <source>
        <dbReference type="PROSITE-ProRule" id="PRU00235"/>
    </source>
</evidence>
<organism evidence="3 4">
    <name type="scientific">Naegleria fowleri</name>
    <name type="common">Brain eating amoeba</name>
    <dbReference type="NCBI Taxonomy" id="5763"/>
    <lineage>
        <taxon>Eukaryota</taxon>
        <taxon>Discoba</taxon>
        <taxon>Heterolobosea</taxon>
        <taxon>Tetramitia</taxon>
        <taxon>Eutetramitia</taxon>
        <taxon>Vahlkampfiidae</taxon>
        <taxon>Naegleria</taxon>
    </lineage>
</organism>
<feature type="repeat" description="RCC1" evidence="1">
    <location>
        <begin position="393"/>
        <end position="449"/>
    </location>
</feature>
<evidence type="ECO:0000256" key="2">
    <source>
        <dbReference type="SAM" id="MobiDB-lite"/>
    </source>
</evidence>
<dbReference type="Gene3D" id="2.130.10.30">
    <property type="entry name" value="Regulator of chromosome condensation 1/beta-lactamase-inhibitor protein II"/>
    <property type="match status" value="2"/>
</dbReference>
<dbReference type="OrthoDB" id="10256179at2759"/>
<name>A0A6A5BI64_NAEFO</name>
<dbReference type="PRINTS" id="PR00633">
    <property type="entry name" value="RCCNDNSATION"/>
</dbReference>
<dbReference type="Pfam" id="PF13540">
    <property type="entry name" value="RCC1_2"/>
    <property type="match status" value="4"/>
</dbReference>
<sequence length="574" mass="63273">MFSNLFNFFGSKNNRQQSDQDLQHHLMTETDSSSSGTTNNNNNNTSTSTNNNNNNNTTDSSTGNMISSFLQNIVRKTTNMANYNNLSNSRHFNNSSFYSSPEHPLGIAPSMRIPDFQTSSLSKTERRKEALLLQAAMNDHLNYSNAVIFSFGESNEMRGLKRNTVSDASNPQYIRTPFRICSVVMGYTCSIALTDDGFALSCGSNGNGQCGVPSDRANGIDFCQFHLIEGLVEEEIVQASCGYYFSLFLTRDGRVIGSGDNSHGQLGCDTYMSKYVLVELKNLPPIRSIHAGYYHSLFVGFDGKVYACGQGFPRIPTLIPGLENQFIVSASGGYDYSFFITKNGEVYGHGEIGHMIHGGSNGKSSVIKVTGFNHFVTSCSSGYYHTLFTTREGAVYSCGRNQYNCLNRSIEKKLFNNGGEDCKLLEHKYMKNIVQVSCGGYHSGCLDAEGRAYTFGHSGFYQACIDSEQPGILHTAISAKEMSTMPESLMIHVPTKGNQLKACAIACGGWNTMVVCSPYIFISSSKNVKEMIAKLKQFALEGDFDTSQHSLFDIRIVTRDVSRMKSSTTMLSEE</sequence>
<evidence type="ECO:0000313" key="3">
    <source>
        <dbReference type="EMBL" id="KAF0973740.1"/>
    </source>
</evidence>